<keyword evidence="2" id="KW-1185">Reference proteome</keyword>
<proteinExistence type="predicted"/>
<name>A0ACC2NNM8_9HYME</name>
<protein>
    <submittedName>
        <fullName evidence="1">Uncharacterized protein</fullName>
    </submittedName>
</protein>
<gene>
    <name evidence="1" type="ORF">QAD02_003465</name>
</gene>
<dbReference type="EMBL" id="CM056743">
    <property type="protein sequence ID" value="KAJ8672206.1"/>
    <property type="molecule type" value="Genomic_DNA"/>
</dbReference>
<reference evidence="1" key="1">
    <citation type="submission" date="2023-04" db="EMBL/GenBank/DDBJ databases">
        <title>A chromosome-level genome assembly of the parasitoid wasp Eretmocerus hayati.</title>
        <authorList>
            <person name="Zhong Y."/>
            <person name="Liu S."/>
            <person name="Liu Y."/>
        </authorList>
    </citation>
    <scope>NUCLEOTIDE SEQUENCE</scope>
    <source>
        <strain evidence="1">ZJU_SS_LIU_2023</strain>
    </source>
</reference>
<dbReference type="Proteomes" id="UP001239111">
    <property type="component" value="Chromosome 3"/>
</dbReference>
<evidence type="ECO:0000313" key="2">
    <source>
        <dbReference type="Proteomes" id="UP001239111"/>
    </source>
</evidence>
<organism evidence="1 2">
    <name type="scientific">Eretmocerus hayati</name>
    <dbReference type="NCBI Taxonomy" id="131215"/>
    <lineage>
        <taxon>Eukaryota</taxon>
        <taxon>Metazoa</taxon>
        <taxon>Ecdysozoa</taxon>
        <taxon>Arthropoda</taxon>
        <taxon>Hexapoda</taxon>
        <taxon>Insecta</taxon>
        <taxon>Pterygota</taxon>
        <taxon>Neoptera</taxon>
        <taxon>Endopterygota</taxon>
        <taxon>Hymenoptera</taxon>
        <taxon>Apocrita</taxon>
        <taxon>Proctotrupomorpha</taxon>
        <taxon>Chalcidoidea</taxon>
        <taxon>Aphelinidae</taxon>
        <taxon>Aphelininae</taxon>
        <taxon>Eretmocerus</taxon>
    </lineage>
</organism>
<accession>A0ACC2NNM8</accession>
<comment type="caution">
    <text evidence="1">The sequence shown here is derived from an EMBL/GenBank/DDBJ whole genome shotgun (WGS) entry which is preliminary data.</text>
</comment>
<sequence>MICNLLITHDINGTREFRIVKERFEEWTEEIADTLIVPGKTRAQVKAIFYHAFKKATKTKKSVNTGGSVYEKYLNERKWLTSRGIITKAQVLSEGNLSRDGLANIQGAPEIFVFVTINAIDFVVESNSLLDGFNYCYQSFSALGIPYTGECNLVWVFLQRRIYKNNLEDIRDLYRSVDKFIETLDQKRS</sequence>
<evidence type="ECO:0000313" key="1">
    <source>
        <dbReference type="EMBL" id="KAJ8672206.1"/>
    </source>
</evidence>